<feature type="chain" id="PRO_5011597170" description="Putrescine-binding periplasmic protein" evidence="7">
    <location>
        <begin position="24"/>
        <end position="343"/>
    </location>
</feature>
<dbReference type="PIRSF" id="PIRSF019574">
    <property type="entry name" value="Periplasmic_polyamine_BP"/>
    <property type="match status" value="1"/>
</dbReference>
<name>A0A1G6VVX6_9RHOB</name>
<dbReference type="SUPFAM" id="SSF53850">
    <property type="entry name" value="Periplasmic binding protein-like II"/>
    <property type="match status" value="1"/>
</dbReference>
<protein>
    <recommendedName>
        <fullName evidence="5">Putrescine-binding periplasmic protein</fullName>
    </recommendedName>
</protein>
<dbReference type="Gene3D" id="3.40.190.10">
    <property type="entry name" value="Periplasmic binding protein-like II"/>
    <property type="match status" value="2"/>
</dbReference>
<keyword evidence="9" id="KW-1185">Reference proteome</keyword>
<evidence type="ECO:0000256" key="7">
    <source>
        <dbReference type="SAM" id="SignalP"/>
    </source>
</evidence>
<gene>
    <name evidence="8" type="ORF">SAMN04488239_108160</name>
</gene>
<dbReference type="GO" id="GO:0015846">
    <property type="term" value="P:polyamine transport"/>
    <property type="evidence" value="ECO:0007669"/>
    <property type="project" value="InterPro"/>
</dbReference>
<evidence type="ECO:0000313" key="9">
    <source>
        <dbReference type="Proteomes" id="UP000199628"/>
    </source>
</evidence>
<dbReference type="InterPro" id="IPR001188">
    <property type="entry name" value="Sperm_putr-bd"/>
</dbReference>
<dbReference type="InterPro" id="IPR006059">
    <property type="entry name" value="SBP"/>
</dbReference>
<dbReference type="PRINTS" id="PR00909">
    <property type="entry name" value="SPERMDNBNDNG"/>
</dbReference>
<comment type="subcellular location">
    <subcellularLocation>
        <location evidence="1 5">Periplasm</location>
    </subcellularLocation>
</comment>
<dbReference type="Pfam" id="PF13416">
    <property type="entry name" value="SBP_bac_8"/>
    <property type="match status" value="1"/>
</dbReference>
<feature type="binding site" evidence="6">
    <location>
        <begin position="165"/>
        <end position="168"/>
    </location>
    <ligand>
        <name>spermidine</name>
        <dbReference type="ChEBI" id="CHEBI:57834"/>
    </ligand>
</feature>
<evidence type="ECO:0000256" key="6">
    <source>
        <dbReference type="PIRSR" id="PIRSR019574-1"/>
    </source>
</evidence>
<organism evidence="8 9">
    <name type="scientific">Ruegeria marina</name>
    <dbReference type="NCBI Taxonomy" id="639004"/>
    <lineage>
        <taxon>Bacteria</taxon>
        <taxon>Pseudomonadati</taxon>
        <taxon>Pseudomonadota</taxon>
        <taxon>Alphaproteobacteria</taxon>
        <taxon>Rhodobacterales</taxon>
        <taxon>Roseobacteraceae</taxon>
        <taxon>Ruegeria</taxon>
    </lineage>
</organism>
<evidence type="ECO:0000256" key="4">
    <source>
        <dbReference type="ARBA" id="ARBA00022764"/>
    </source>
</evidence>
<dbReference type="Proteomes" id="UP000199628">
    <property type="component" value="Unassembled WGS sequence"/>
</dbReference>
<evidence type="ECO:0000256" key="5">
    <source>
        <dbReference type="PIRNR" id="PIRNR019574"/>
    </source>
</evidence>
<proteinExistence type="inferred from homology"/>
<reference evidence="9" key="1">
    <citation type="submission" date="2016-10" db="EMBL/GenBank/DDBJ databases">
        <authorList>
            <person name="Varghese N."/>
            <person name="Submissions S."/>
        </authorList>
    </citation>
    <scope>NUCLEOTIDE SEQUENCE [LARGE SCALE GENOMIC DNA]</scope>
    <source>
        <strain evidence="9">CGMCC 1.9108</strain>
    </source>
</reference>
<dbReference type="GO" id="GO:0042597">
    <property type="term" value="C:periplasmic space"/>
    <property type="evidence" value="ECO:0007669"/>
    <property type="project" value="UniProtKB-SubCell"/>
</dbReference>
<dbReference type="STRING" id="639004.SAMN04488239_108160"/>
<evidence type="ECO:0000313" key="8">
    <source>
        <dbReference type="EMBL" id="SDD57137.1"/>
    </source>
</evidence>
<accession>A0A1G6VVX6</accession>
<evidence type="ECO:0000256" key="2">
    <source>
        <dbReference type="ARBA" id="ARBA00022448"/>
    </source>
</evidence>
<dbReference type="EMBL" id="FMZV01000008">
    <property type="protein sequence ID" value="SDD57137.1"/>
    <property type="molecule type" value="Genomic_DNA"/>
</dbReference>
<dbReference type="GO" id="GO:0019808">
    <property type="term" value="F:polyamine binding"/>
    <property type="evidence" value="ECO:0007669"/>
    <property type="project" value="InterPro"/>
</dbReference>
<dbReference type="PANTHER" id="PTHR30222">
    <property type="entry name" value="SPERMIDINE/PUTRESCINE-BINDING PERIPLASMIC PROTEIN"/>
    <property type="match status" value="1"/>
</dbReference>
<comment type="similarity">
    <text evidence="5">Belongs to the bacterial solute-binding protein PotD/PotF family.</text>
</comment>
<evidence type="ECO:0000256" key="1">
    <source>
        <dbReference type="ARBA" id="ARBA00004418"/>
    </source>
</evidence>
<dbReference type="CDD" id="cd13590">
    <property type="entry name" value="PBP2_PotD_PotF_like"/>
    <property type="match status" value="1"/>
</dbReference>
<sequence length="343" mass="37485">MLFTKIVATSLTAIGLLAGAAQAEELRLYNWGDYINPEILAKFTEETGIEVGLDTYSSNEEMLAKIQAGATGYDIVFPSIHMVDIMLNLNLLAKTDINQAADWGNIDTDFLRAANDPNGDYCMPYGWGTVGIFYNREKSGGDITSWEEFFAIPGKTGNKITLLDDMREVLGIGLMATGASVNSTDPAEIKAATDWLIERKGDVSAFTYAFPGLFLSGDVAAGQFFVGLAGAITEDDNLQYVIPSEGATMYEEAMCVLESAPNKEAARKFMEFMLRPEISVMNTNQQFNGSVNVPARAMLADAIMMDPNINVPAATMTRLQMFEDLGKALKAYDRAWNTIRTAE</sequence>
<dbReference type="PANTHER" id="PTHR30222:SF17">
    <property type="entry name" value="SPERMIDINE_PUTRESCINE-BINDING PERIPLASMIC PROTEIN"/>
    <property type="match status" value="1"/>
</dbReference>
<evidence type="ECO:0000256" key="3">
    <source>
        <dbReference type="ARBA" id="ARBA00022729"/>
    </source>
</evidence>
<dbReference type="AlphaFoldDB" id="A0A1G6VVX6"/>
<comment type="function">
    <text evidence="5">Required for the activity of the bacterial periplasmic transport system of putrescine.</text>
</comment>
<keyword evidence="3 7" id="KW-0732">Signal</keyword>
<dbReference type="RefSeq" id="WP_093032170.1">
    <property type="nucleotide sequence ID" value="NZ_FMZV01000008.1"/>
</dbReference>
<dbReference type="OrthoDB" id="9769319at2"/>
<keyword evidence="2 5" id="KW-0813">Transport</keyword>
<keyword evidence="4 5" id="KW-0574">Periplasm</keyword>
<feature type="signal peptide" evidence="7">
    <location>
        <begin position="1"/>
        <end position="23"/>
    </location>
</feature>